<dbReference type="Proteomes" id="UP000015453">
    <property type="component" value="Unassembled WGS sequence"/>
</dbReference>
<accession>S8DT65</accession>
<evidence type="ECO:0000313" key="2">
    <source>
        <dbReference type="EMBL" id="EPS63007.1"/>
    </source>
</evidence>
<evidence type="ECO:0000313" key="3">
    <source>
        <dbReference type="Proteomes" id="UP000015453"/>
    </source>
</evidence>
<evidence type="ECO:0000256" key="1">
    <source>
        <dbReference type="SAM" id="MobiDB-lite"/>
    </source>
</evidence>
<sequence length="91" mass="10310">MDYEMQVCAEESSKEKSNNNVTNDLGASKKTDKVSRKSNGVSFGGSIRKSNSTLKVSPRNDARARAERIQSFKANMQRVKHEKEETEMKRL</sequence>
<organism evidence="2 3">
    <name type="scientific">Genlisea aurea</name>
    <dbReference type="NCBI Taxonomy" id="192259"/>
    <lineage>
        <taxon>Eukaryota</taxon>
        <taxon>Viridiplantae</taxon>
        <taxon>Streptophyta</taxon>
        <taxon>Embryophyta</taxon>
        <taxon>Tracheophyta</taxon>
        <taxon>Spermatophyta</taxon>
        <taxon>Magnoliopsida</taxon>
        <taxon>eudicotyledons</taxon>
        <taxon>Gunneridae</taxon>
        <taxon>Pentapetalae</taxon>
        <taxon>asterids</taxon>
        <taxon>lamiids</taxon>
        <taxon>Lamiales</taxon>
        <taxon>Lentibulariaceae</taxon>
        <taxon>Genlisea</taxon>
    </lineage>
</organism>
<feature type="region of interest" description="Disordered" evidence="1">
    <location>
        <begin position="1"/>
        <end position="64"/>
    </location>
</feature>
<keyword evidence="3" id="KW-1185">Reference proteome</keyword>
<dbReference type="EMBL" id="AUSU01005758">
    <property type="protein sequence ID" value="EPS63007.1"/>
    <property type="molecule type" value="Genomic_DNA"/>
</dbReference>
<protein>
    <submittedName>
        <fullName evidence="2">Uncharacterized protein</fullName>
    </submittedName>
</protein>
<gene>
    <name evidence="2" type="ORF">M569_11780</name>
</gene>
<comment type="caution">
    <text evidence="2">The sequence shown here is derived from an EMBL/GenBank/DDBJ whole genome shotgun (WGS) entry which is preliminary data.</text>
</comment>
<name>S8DT65_9LAMI</name>
<dbReference type="AlphaFoldDB" id="S8DT65"/>
<reference evidence="2 3" key="1">
    <citation type="journal article" date="2013" name="BMC Genomics">
        <title>The miniature genome of a carnivorous plant Genlisea aurea contains a low number of genes and short non-coding sequences.</title>
        <authorList>
            <person name="Leushkin E.V."/>
            <person name="Sutormin R.A."/>
            <person name="Nabieva E.R."/>
            <person name="Penin A.A."/>
            <person name="Kondrashov A.S."/>
            <person name="Logacheva M.D."/>
        </authorList>
    </citation>
    <scope>NUCLEOTIDE SEQUENCE [LARGE SCALE GENOMIC DNA]</scope>
</reference>
<proteinExistence type="predicted"/>